<dbReference type="InParanoid" id="A0A6G9ID33"/>
<accession>A0A6G9ID33</accession>
<evidence type="ECO:0000256" key="3">
    <source>
        <dbReference type="ARBA" id="ARBA00023004"/>
    </source>
</evidence>
<name>A0A6G9ID33_9GAMM</name>
<dbReference type="InterPro" id="IPR026575">
    <property type="entry name" value="GpdQ/CpdA-like"/>
</dbReference>
<evidence type="ECO:0000313" key="6">
    <source>
        <dbReference type="EMBL" id="QIQ21614.1"/>
    </source>
</evidence>
<evidence type="ECO:0000259" key="5">
    <source>
        <dbReference type="Pfam" id="PF00149"/>
    </source>
</evidence>
<keyword evidence="3" id="KW-0408">Iron</keyword>
<dbReference type="InterPro" id="IPR029052">
    <property type="entry name" value="Metallo-depent_PP-like"/>
</dbReference>
<dbReference type="NCBIfam" id="NF008359">
    <property type="entry name" value="PRK11148.1"/>
    <property type="match status" value="1"/>
</dbReference>
<protein>
    <submittedName>
        <fullName evidence="6">3',5'-cyclic-AMP phosphodiesterase</fullName>
        <ecNumber evidence="6">3.1.4.53</ecNumber>
    </submittedName>
</protein>
<proteinExistence type="inferred from homology"/>
<gene>
    <name evidence="6" type="primary">cpdA</name>
    <name evidence="6" type="ORF">IPMB12_07910</name>
</gene>
<feature type="domain" description="Calcineurin-like phosphoesterase" evidence="5">
    <location>
        <begin position="15"/>
        <end position="205"/>
    </location>
</feature>
<reference evidence="6 7" key="1">
    <citation type="submission" date="2020-03" db="EMBL/GenBank/DDBJ databases">
        <title>Complete genome sequence of Orbus sp. IPMB12 (BCRC 80908).</title>
        <authorList>
            <person name="Lo W.-S."/>
            <person name="Chang T.-H."/>
            <person name="Kuo C.-H."/>
        </authorList>
    </citation>
    <scope>NUCLEOTIDE SEQUENCE [LARGE SCALE GENOMIC DNA]</scope>
    <source>
        <strain evidence="6 7">IPMB12</strain>
    </source>
</reference>
<dbReference type="Proteomes" id="UP000501168">
    <property type="component" value="Chromosome"/>
</dbReference>
<organism evidence="6 7">
    <name type="scientific">Zophobihabitans entericus</name>
    <dbReference type="NCBI Taxonomy" id="1635327"/>
    <lineage>
        <taxon>Bacteria</taxon>
        <taxon>Pseudomonadati</taxon>
        <taxon>Pseudomonadota</taxon>
        <taxon>Gammaproteobacteria</taxon>
        <taxon>Orbales</taxon>
        <taxon>Orbaceae</taxon>
        <taxon>Zophobihabitans</taxon>
    </lineage>
</organism>
<dbReference type="InterPro" id="IPR050884">
    <property type="entry name" value="CNP_phosphodiesterase-III"/>
</dbReference>
<dbReference type="FunCoup" id="A0A6G9ID33">
    <property type="interactions" value="61"/>
</dbReference>
<comment type="similarity">
    <text evidence="4">Belongs to the cyclic nucleotide phosphodiesterase class-III family.</text>
</comment>
<dbReference type="GO" id="GO:0046872">
    <property type="term" value="F:metal ion binding"/>
    <property type="evidence" value="ECO:0007669"/>
    <property type="project" value="UniProtKB-KW"/>
</dbReference>
<dbReference type="AlphaFoldDB" id="A0A6G9ID33"/>
<dbReference type="GO" id="GO:0004115">
    <property type="term" value="F:3',5'-cyclic-AMP phosphodiesterase activity"/>
    <property type="evidence" value="ECO:0007669"/>
    <property type="project" value="UniProtKB-EC"/>
</dbReference>
<dbReference type="KEGG" id="orb:IPMB12_07910"/>
<dbReference type="PANTHER" id="PTHR42988:SF2">
    <property type="entry name" value="CYCLIC NUCLEOTIDE PHOSPHODIESTERASE CBUA0032-RELATED"/>
    <property type="match status" value="1"/>
</dbReference>
<keyword evidence="2 6" id="KW-0378">Hydrolase</keyword>
<dbReference type="Gene3D" id="3.60.21.10">
    <property type="match status" value="1"/>
</dbReference>
<sequence length="274" mass="31195">MSAFLSLPIDKKIGRILHITDTHLFACENETLLGVNTLDSFNAVICEIEKKKQYYDLIVASGDFVQDGSKAAYERFATRITQLDIPCVWLPGNHDMLPNLQPVFNEYQIPNEKLILLGENWLIILLNSQVPGKAYGRLAESELSFLSETLQQYSERNTCVFLHHHPVLSGCQWLDQHCLQNTESLQNILKQHPQVKTVGFGHIHQNIEQQWEGRMVFATPSTCAQFKPQCNEFTVDECGPGWRDLSLYEDGTIETQVSHIESTLFIPDLTINGY</sequence>
<evidence type="ECO:0000256" key="2">
    <source>
        <dbReference type="ARBA" id="ARBA00022801"/>
    </source>
</evidence>
<dbReference type="EC" id="3.1.4.53" evidence="6"/>
<dbReference type="PANTHER" id="PTHR42988">
    <property type="entry name" value="PHOSPHOHYDROLASE"/>
    <property type="match status" value="1"/>
</dbReference>
<evidence type="ECO:0000313" key="7">
    <source>
        <dbReference type="Proteomes" id="UP000501168"/>
    </source>
</evidence>
<keyword evidence="1" id="KW-0479">Metal-binding</keyword>
<evidence type="ECO:0000256" key="1">
    <source>
        <dbReference type="ARBA" id="ARBA00022723"/>
    </source>
</evidence>
<dbReference type="EMBL" id="CP050253">
    <property type="protein sequence ID" value="QIQ21614.1"/>
    <property type="molecule type" value="Genomic_DNA"/>
</dbReference>
<evidence type="ECO:0000256" key="4">
    <source>
        <dbReference type="ARBA" id="ARBA00025742"/>
    </source>
</evidence>
<dbReference type="InterPro" id="IPR004843">
    <property type="entry name" value="Calcineurin-like_PHP"/>
</dbReference>
<dbReference type="SUPFAM" id="SSF56300">
    <property type="entry name" value="Metallo-dependent phosphatases"/>
    <property type="match status" value="1"/>
</dbReference>
<keyword evidence="7" id="KW-1185">Reference proteome</keyword>
<dbReference type="Pfam" id="PF00149">
    <property type="entry name" value="Metallophos"/>
    <property type="match status" value="1"/>
</dbReference>
<dbReference type="CDD" id="cd07402">
    <property type="entry name" value="MPP_GpdQ"/>
    <property type="match status" value="1"/>
</dbReference>